<reference evidence="2" key="1">
    <citation type="submission" date="2020-10" db="EMBL/GenBank/DDBJ databases">
        <title>Taxonomic study of unclassified bacteria belonging to the class Ktedonobacteria.</title>
        <authorList>
            <person name="Yabe S."/>
            <person name="Wang C.M."/>
            <person name="Zheng Y."/>
            <person name="Sakai Y."/>
            <person name="Cavaletti L."/>
            <person name="Monciardini P."/>
            <person name="Donadio S."/>
        </authorList>
    </citation>
    <scope>NUCLEOTIDE SEQUENCE</scope>
    <source>
        <strain evidence="2">ID150040</strain>
    </source>
</reference>
<proteinExistence type="predicted"/>
<feature type="domain" description="HTH cro/C1-type" evidence="1">
    <location>
        <begin position="8"/>
        <end position="63"/>
    </location>
</feature>
<name>A0A8J3IQ51_9CHLR</name>
<dbReference type="Proteomes" id="UP000597444">
    <property type="component" value="Unassembled WGS sequence"/>
</dbReference>
<evidence type="ECO:0000259" key="1">
    <source>
        <dbReference type="PROSITE" id="PS50943"/>
    </source>
</evidence>
<dbReference type="Gene3D" id="1.10.260.40">
    <property type="entry name" value="lambda repressor-like DNA-binding domains"/>
    <property type="match status" value="1"/>
</dbReference>
<dbReference type="RefSeq" id="WP_220207195.1">
    <property type="nucleotide sequence ID" value="NZ_BNJK01000001.1"/>
</dbReference>
<comment type="caution">
    <text evidence="2">The sequence shown here is derived from an EMBL/GenBank/DDBJ whole genome shotgun (WGS) entry which is preliminary data.</text>
</comment>
<dbReference type="SUPFAM" id="SSF47413">
    <property type="entry name" value="lambda repressor-like DNA-binding domains"/>
    <property type="match status" value="1"/>
</dbReference>
<sequence length="74" mass="8461">MPRIRLRIKEVAEEQGITMTLLSHKSYVALNTIRAMYRNPYRTINTDTLQRLANALGVSVFALIEEVPDEDVDV</sequence>
<dbReference type="AlphaFoldDB" id="A0A8J3IQ51"/>
<keyword evidence="3" id="KW-1185">Reference proteome</keyword>
<dbReference type="Pfam" id="PF13443">
    <property type="entry name" value="HTH_26"/>
    <property type="match status" value="1"/>
</dbReference>
<dbReference type="GO" id="GO:0003677">
    <property type="term" value="F:DNA binding"/>
    <property type="evidence" value="ECO:0007669"/>
    <property type="project" value="InterPro"/>
</dbReference>
<dbReference type="CDD" id="cd00093">
    <property type="entry name" value="HTH_XRE"/>
    <property type="match status" value="1"/>
</dbReference>
<dbReference type="PROSITE" id="PS50943">
    <property type="entry name" value="HTH_CROC1"/>
    <property type="match status" value="1"/>
</dbReference>
<dbReference type="InterPro" id="IPR001387">
    <property type="entry name" value="Cro/C1-type_HTH"/>
</dbReference>
<gene>
    <name evidence="2" type="ORF">KSF_066310</name>
</gene>
<evidence type="ECO:0000313" key="2">
    <source>
        <dbReference type="EMBL" id="GHO96583.1"/>
    </source>
</evidence>
<accession>A0A8J3IQ51</accession>
<dbReference type="InterPro" id="IPR010982">
    <property type="entry name" value="Lambda_DNA-bd_dom_sf"/>
</dbReference>
<dbReference type="SMART" id="SM00530">
    <property type="entry name" value="HTH_XRE"/>
    <property type="match status" value="1"/>
</dbReference>
<dbReference type="EMBL" id="BNJK01000001">
    <property type="protein sequence ID" value="GHO96583.1"/>
    <property type="molecule type" value="Genomic_DNA"/>
</dbReference>
<evidence type="ECO:0000313" key="3">
    <source>
        <dbReference type="Proteomes" id="UP000597444"/>
    </source>
</evidence>
<protein>
    <recommendedName>
        <fullName evidence="1">HTH cro/C1-type domain-containing protein</fullName>
    </recommendedName>
</protein>
<organism evidence="2 3">
    <name type="scientific">Reticulibacter mediterranei</name>
    <dbReference type="NCBI Taxonomy" id="2778369"/>
    <lineage>
        <taxon>Bacteria</taxon>
        <taxon>Bacillati</taxon>
        <taxon>Chloroflexota</taxon>
        <taxon>Ktedonobacteria</taxon>
        <taxon>Ktedonobacterales</taxon>
        <taxon>Reticulibacteraceae</taxon>
        <taxon>Reticulibacter</taxon>
    </lineage>
</organism>